<dbReference type="GO" id="GO:0016887">
    <property type="term" value="F:ATP hydrolysis activity"/>
    <property type="evidence" value="ECO:0007669"/>
    <property type="project" value="InterPro"/>
</dbReference>
<dbReference type="InterPro" id="IPR054472">
    <property type="entry name" value="WHD"/>
</dbReference>
<keyword evidence="5" id="KW-0482">Metalloprotease</keyword>
<proteinExistence type="inferred from homology"/>
<dbReference type="KEGG" id="gaw:V144x_40640"/>
<protein>
    <submittedName>
        <fullName evidence="5">ATP-dependent zinc metalloprotease FtsH</fullName>
        <ecNumber evidence="5">3.4.24.-</ecNumber>
    </submittedName>
</protein>
<dbReference type="GO" id="GO:0005524">
    <property type="term" value="F:ATP binding"/>
    <property type="evidence" value="ECO:0007669"/>
    <property type="project" value="UniProtKB-KW"/>
</dbReference>
<evidence type="ECO:0000256" key="1">
    <source>
        <dbReference type="ARBA" id="ARBA00006914"/>
    </source>
</evidence>
<evidence type="ECO:0000313" key="5">
    <source>
        <dbReference type="EMBL" id="QDT98557.1"/>
    </source>
</evidence>
<dbReference type="Pfam" id="PF00004">
    <property type="entry name" value="AAA"/>
    <property type="match status" value="1"/>
</dbReference>
<dbReference type="AlphaFoldDB" id="A0A517VZX9"/>
<sequence>MANNLMQNQNAEAKTPVLGVCAPGGLHFAVIDWLNVILCDAIKRCPDDDGDIKGVALTKQTILSSFSISNQSHNNHSKVDKVLEKADKILECSFTNSDQSCEPLAAVIRAFSLEFFEFKFFVLALAPELDDRFQRSMGYLLDDMNQRVGTIALYCDLLGFDAENRVSISKSVLWQELVFENSLVSADEPLRIDPYFARWLLGDQKALAADTRICGMIRTYPWPGRKVLEQYWSKSVKKYVCESLLRKCWVVLTGDHFDAWRSLLEFGSSELCFEWIRIEPKRFDNVDAGDVEHCARLIGRMSRFTGIPVVVDIAMEEALGIDDRLVEFMITLSRTKCTAVVICREFTSLAGPLNSVKLCFFHAPPLSRSNCIGLVRCAAQMADAELTNEEAESIFGRYALTISKLEEAMRLAQSRPVAFKINQEYIQRFKSACQDVAVEGLSRLSERIEPCFHLDDVVLPEDRKSQLREIVNHVELTSKVLDEWRFRDQLPYGRGVTALLFGPSGTGKTMAAQGIANELGVQLLRVDLSRIVSKYIGDTEKNIDRIFSDAERSGSALLFDEAEALLGKRSEVKDAHDRYANIEVAYVLQRMEEYDGLAILTTNLRQNLDSAFLRRLRFIIDFPRPDAAAREQIWKLCLPSKAHALEAADFRQLSRKIDLTGGHIRQITIRAAFSAAAENRLIHLSHIADAAKAEFAKLGLPPVELNLDRRAA</sequence>
<dbReference type="RefSeq" id="WP_144987315.1">
    <property type="nucleotide sequence ID" value="NZ_CP037920.1"/>
</dbReference>
<gene>
    <name evidence="5" type="primary">ftsH_4</name>
    <name evidence="5" type="ORF">V144x_40640</name>
</gene>
<reference evidence="5 6" key="1">
    <citation type="submission" date="2019-03" db="EMBL/GenBank/DDBJ databases">
        <title>Deep-cultivation of Planctomycetes and their phenomic and genomic characterization uncovers novel biology.</title>
        <authorList>
            <person name="Wiegand S."/>
            <person name="Jogler M."/>
            <person name="Boedeker C."/>
            <person name="Pinto D."/>
            <person name="Vollmers J."/>
            <person name="Rivas-Marin E."/>
            <person name="Kohn T."/>
            <person name="Peeters S.H."/>
            <person name="Heuer A."/>
            <person name="Rast P."/>
            <person name="Oberbeckmann S."/>
            <person name="Bunk B."/>
            <person name="Jeske O."/>
            <person name="Meyerdierks A."/>
            <person name="Storesund J.E."/>
            <person name="Kallscheuer N."/>
            <person name="Luecker S."/>
            <person name="Lage O.M."/>
            <person name="Pohl T."/>
            <person name="Merkel B.J."/>
            <person name="Hornburger P."/>
            <person name="Mueller R.-W."/>
            <person name="Bruemmer F."/>
            <person name="Labrenz M."/>
            <person name="Spormann A.M."/>
            <person name="Op den Camp H."/>
            <person name="Overmann J."/>
            <person name="Amann R."/>
            <person name="Jetten M.S.M."/>
            <person name="Mascher T."/>
            <person name="Medema M.H."/>
            <person name="Devos D.P."/>
            <person name="Kaster A.-K."/>
            <person name="Ovreas L."/>
            <person name="Rohde M."/>
            <person name="Galperin M.Y."/>
            <person name="Jogler C."/>
        </authorList>
    </citation>
    <scope>NUCLEOTIDE SEQUENCE [LARGE SCALE GENOMIC DNA]</scope>
    <source>
        <strain evidence="5 6">V144</strain>
    </source>
</reference>
<dbReference type="InterPro" id="IPR003959">
    <property type="entry name" value="ATPase_AAA_core"/>
</dbReference>
<dbReference type="InterPro" id="IPR027417">
    <property type="entry name" value="P-loop_NTPase"/>
</dbReference>
<keyword evidence="2" id="KW-0547">Nucleotide-binding</keyword>
<dbReference type="InterPro" id="IPR003593">
    <property type="entry name" value="AAA+_ATPase"/>
</dbReference>
<dbReference type="GO" id="GO:0006508">
    <property type="term" value="P:proteolysis"/>
    <property type="evidence" value="ECO:0007669"/>
    <property type="project" value="UniProtKB-KW"/>
</dbReference>
<evidence type="ECO:0000256" key="3">
    <source>
        <dbReference type="ARBA" id="ARBA00022840"/>
    </source>
</evidence>
<comment type="similarity">
    <text evidence="1">Belongs to the AAA ATPase family.</text>
</comment>
<dbReference type="SMART" id="SM00382">
    <property type="entry name" value="AAA"/>
    <property type="match status" value="1"/>
</dbReference>
<keyword evidence="5" id="KW-0645">Protease</keyword>
<dbReference type="EMBL" id="CP037920">
    <property type="protein sequence ID" value="QDT98557.1"/>
    <property type="molecule type" value="Genomic_DNA"/>
</dbReference>
<evidence type="ECO:0000313" key="6">
    <source>
        <dbReference type="Proteomes" id="UP000318704"/>
    </source>
</evidence>
<dbReference type="SUPFAM" id="SSF52540">
    <property type="entry name" value="P-loop containing nucleoside triphosphate hydrolases"/>
    <property type="match status" value="1"/>
</dbReference>
<dbReference type="Proteomes" id="UP000318704">
    <property type="component" value="Chromosome"/>
</dbReference>
<accession>A0A517VZX9</accession>
<dbReference type="PANTHER" id="PTHR23073">
    <property type="entry name" value="26S PROTEASOME REGULATORY SUBUNIT"/>
    <property type="match status" value="1"/>
</dbReference>
<keyword evidence="3" id="KW-0067">ATP-binding</keyword>
<organism evidence="5 6">
    <name type="scientific">Gimesia aquarii</name>
    <dbReference type="NCBI Taxonomy" id="2527964"/>
    <lineage>
        <taxon>Bacteria</taxon>
        <taxon>Pseudomonadati</taxon>
        <taxon>Planctomycetota</taxon>
        <taxon>Planctomycetia</taxon>
        <taxon>Planctomycetales</taxon>
        <taxon>Planctomycetaceae</taxon>
        <taxon>Gimesia</taxon>
    </lineage>
</organism>
<dbReference type="EC" id="3.4.24.-" evidence="5"/>
<keyword evidence="5" id="KW-0378">Hydrolase</keyword>
<dbReference type="InterPro" id="IPR050221">
    <property type="entry name" value="26S_Proteasome_ATPase"/>
</dbReference>
<dbReference type="Pfam" id="PF22977">
    <property type="entry name" value="WHD"/>
    <property type="match status" value="1"/>
</dbReference>
<name>A0A517VZX9_9PLAN</name>
<dbReference type="GO" id="GO:0008237">
    <property type="term" value="F:metallopeptidase activity"/>
    <property type="evidence" value="ECO:0007669"/>
    <property type="project" value="UniProtKB-KW"/>
</dbReference>
<evidence type="ECO:0000259" key="4">
    <source>
        <dbReference type="SMART" id="SM00382"/>
    </source>
</evidence>
<feature type="domain" description="AAA+ ATPase" evidence="4">
    <location>
        <begin position="494"/>
        <end position="626"/>
    </location>
</feature>
<evidence type="ECO:0000256" key="2">
    <source>
        <dbReference type="ARBA" id="ARBA00022741"/>
    </source>
</evidence>
<dbReference type="CDD" id="cd19481">
    <property type="entry name" value="RecA-like_protease"/>
    <property type="match status" value="1"/>
</dbReference>
<dbReference type="Gene3D" id="3.40.50.300">
    <property type="entry name" value="P-loop containing nucleotide triphosphate hydrolases"/>
    <property type="match status" value="1"/>
</dbReference>